<dbReference type="Proteomes" id="UP000638981">
    <property type="component" value="Unassembled WGS sequence"/>
</dbReference>
<dbReference type="RefSeq" id="WP_189409417.1">
    <property type="nucleotide sequence ID" value="NZ_BMYJ01000001.1"/>
</dbReference>
<name>A0A918TFC5_9RHOB</name>
<organism evidence="1 2">
    <name type="scientific">Neogemmobacter tilapiae</name>
    <dbReference type="NCBI Taxonomy" id="875041"/>
    <lineage>
        <taxon>Bacteria</taxon>
        <taxon>Pseudomonadati</taxon>
        <taxon>Pseudomonadota</taxon>
        <taxon>Alphaproteobacteria</taxon>
        <taxon>Rhodobacterales</taxon>
        <taxon>Paracoccaceae</taxon>
        <taxon>Neogemmobacter</taxon>
    </lineage>
</organism>
<evidence type="ECO:0000313" key="2">
    <source>
        <dbReference type="Proteomes" id="UP000638981"/>
    </source>
</evidence>
<reference evidence="1" key="1">
    <citation type="journal article" date="2014" name="Int. J. Syst. Evol. Microbiol.">
        <title>Complete genome sequence of Corynebacterium casei LMG S-19264T (=DSM 44701T), isolated from a smear-ripened cheese.</title>
        <authorList>
            <consortium name="US DOE Joint Genome Institute (JGI-PGF)"/>
            <person name="Walter F."/>
            <person name="Albersmeier A."/>
            <person name="Kalinowski J."/>
            <person name="Ruckert C."/>
        </authorList>
    </citation>
    <scope>NUCLEOTIDE SEQUENCE</scope>
    <source>
        <strain evidence="1">KCTC 23310</strain>
    </source>
</reference>
<sequence>MSNDGQTLIAIRTHKWDEDAQRLFGQLHPVLGDDLVVAFHNRPEGLELPLPVVDLNDAWLAAQGLQHLPDWGWRCGDYFLYAVRQVYPQARHIWLIEPDVYFTGDPAEFFAKAGQSSADVLGVDVQPMPRGHRFSRGLPELPIFRSIFALSRFSGRAVDRLFPLRQAYAKRGFGPRFYANDEVFCFSHAMADLDMGCESMTRLMPEWLGPGQMQTDPDILVDTLFAHPGPGVFHPVRGHASFAGALAGRLVNTMAFVRHMAPSLAVLTAEERAGIALDVARRTQALLDGTAATHARRQRRRS</sequence>
<accession>A0A918TFC5</accession>
<keyword evidence="2" id="KW-1185">Reference proteome</keyword>
<proteinExistence type="predicted"/>
<evidence type="ECO:0000313" key="1">
    <source>
        <dbReference type="EMBL" id="GHC43632.1"/>
    </source>
</evidence>
<comment type="caution">
    <text evidence="1">The sequence shown here is derived from an EMBL/GenBank/DDBJ whole genome shotgun (WGS) entry which is preliminary data.</text>
</comment>
<protein>
    <submittedName>
        <fullName evidence="1">Uncharacterized protein</fullName>
    </submittedName>
</protein>
<gene>
    <name evidence="1" type="ORF">GCM10007315_00850</name>
</gene>
<dbReference type="AlphaFoldDB" id="A0A918TFC5"/>
<reference evidence="1" key="2">
    <citation type="submission" date="2020-09" db="EMBL/GenBank/DDBJ databases">
        <authorList>
            <person name="Sun Q."/>
            <person name="Kim S."/>
        </authorList>
    </citation>
    <scope>NUCLEOTIDE SEQUENCE</scope>
    <source>
        <strain evidence="1">KCTC 23310</strain>
    </source>
</reference>
<dbReference type="EMBL" id="BMYJ01000001">
    <property type="protein sequence ID" value="GHC43632.1"/>
    <property type="molecule type" value="Genomic_DNA"/>
</dbReference>